<gene>
    <name evidence="2" type="ORF">R9Z33_08405</name>
</gene>
<keyword evidence="2" id="KW-0378">Hydrolase</keyword>
<proteinExistence type="predicted"/>
<dbReference type="InterPro" id="IPR033932">
    <property type="entry name" value="YtcJ-like"/>
</dbReference>
<reference evidence="2 3" key="1">
    <citation type="submission" date="2023-11" db="EMBL/GenBank/DDBJ databases">
        <title>Arctic aerobic anoxygenic photoheterotroph Sediminicoccus rosea KRV36 adapts its photosynthesis to long days of polar summer.</title>
        <authorList>
            <person name="Tomasch J."/>
            <person name="Kopejtka K."/>
            <person name="Bily T."/>
            <person name="Gardiner A.T."/>
            <person name="Gardian Z."/>
            <person name="Shivaramu S."/>
            <person name="Koblizek M."/>
            <person name="Engelhardt F."/>
            <person name="Kaftan D."/>
        </authorList>
    </citation>
    <scope>NUCLEOTIDE SEQUENCE [LARGE SCALE GENOMIC DNA]</scope>
    <source>
        <strain evidence="2 3">R-30</strain>
    </source>
</reference>
<dbReference type="EC" id="3.5.-.-" evidence="2"/>
<dbReference type="InterPro" id="IPR006311">
    <property type="entry name" value="TAT_signal"/>
</dbReference>
<dbReference type="PANTHER" id="PTHR22642:SF2">
    <property type="entry name" value="PROTEIN LONG AFTER FAR-RED 3"/>
    <property type="match status" value="1"/>
</dbReference>
<dbReference type="CDD" id="cd01300">
    <property type="entry name" value="YtcJ_like"/>
    <property type="match status" value="1"/>
</dbReference>
<dbReference type="RefSeq" id="WP_318650842.1">
    <property type="nucleotide sequence ID" value="NZ_CP137852.1"/>
</dbReference>
<dbReference type="Gene3D" id="3.10.310.70">
    <property type="match status" value="1"/>
</dbReference>
<dbReference type="Proteomes" id="UP001305521">
    <property type="component" value="Chromosome"/>
</dbReference>
<accession>A0ABZ0PNS9</accession>
<dbReference type="SUPFAM" id="SSF51338">
    <property type="entry name" value="Composite domain of metallo-dependent hydrolases"/>
    <property type="match status" value="1"/>
</dbReference>
<sequence>MAETLHRRDVMGLGLAAATLPAGAARAQAADAGTLYANGWILTMEGDAPAHVEAVAVRDGRIVFAGPRAQAEAALPGARAVDLEGRTMLPGFIDTWGHFLLFAQQTLGVNLAYFADDPPRTKADVIRLLRATPPFNGWIMGYGYSEALLADGPPTLADLDAAFPDTPVLIGTLSTLTGKANSAGLARLGLTATTPAAQPGMIVKDPATGRLTGDLLFTPYLQARAAALGTYPQAQAFQTFRAAEALLARQGYTTVQSYQLVPGDMATLSAAFDQGVLSLDVMGLPAISDAASGRMVQQNDWRWGRYSHGDRGLKVPGYQVVTDAAPQLRLAAFTEPYADTRGFPDGWKGALLPREMVEQWVTYAYANDIQLFAYSNGDAGIDLSLSAIEKAIAATGKTGDRRSLIAHSYFARPDQLARYRQLDIGASMMPAHLTVYGDQQLGLLGPARANREAPMATALSLGVRTTLHCDYPSASPNVMATIWSAVTRTTLTGRVMGPEECLTPYAALQGFTSKAAYNYREEGLKGTITAGKIADLVILDGNPLTVAPGAIKDIQVVETIKRGRTLYRRG</sequence>
<dbReference type="InterPro" id="IPR013108">
    <property type="entry name" value="Amidohydro_3"/>
</dbReference>
<dbReference type="Gene3D" id="2.30.40.10">
    <property type="entry name" value="Urease, subunit C, domain 1"/>
    <property type="match status" value="1"/>
</dbReference>
<dbReference type="PANTHER" id="PTHR22642">
    <property type="entry name" value="IMIDAZOLONEPROPIONASE"/>
    <property type="match status" value="1"/>
</dbReference>
<dbReference type="Pfam" id="PF07969">
    <property type="entry name" value="Amidohydro_3"/>
    <property type="match status" value="1"/>
</dbReference>
<evidence type="ECO:0000313" key="3">
    <source>
        <dbReference type="Proteomes" id="UP001305521"/>
    </source>
</evidence>
<protein>
    <submittedName>
        <fullName evidence="2">Amidohydrolase</fullName>
        <ecNumber evidence="2">3.5.-.-</ecNumber>
    </submittedName>
</protein>
<dbReference type="InterPro" id="IPR011059">
    <property type="entry name" value="Metal-dep_hydrolase_composite"/>
</dbReference>
<organism evidence="2 3">
    <name type="scientific">Sediminicoccus rosea</name>
    <dbReference type="NCBI Taxonomy" id="1225128"/>
    <lineage>
        <taxon>Bacteria</taxon>
        <taxon>Pseudomonadati</taxon>
        <taxon>Pseudomonadota</taxon>
        <taxon>Alphaproteobacteria</taxon>
        <taxon>Acetobacterales</taxon>
        <taxon>Roseomonadaceae</taxon>
        <taxon>Sediminicoccus</taxon>
    </lineage>
</organism>
<evidence type="ECO:0000313" key="2">
    <source>
        <dbReference type="EMBL" id="WPB86886.1"/>
    </source>
</evidence>
<dbReference type="GO" id="GO:0016787">
    <property type="term" value="F:hydrolase activity"/>
    <property type="evidence" value="ECO:0007669"/>
    <property type="project" value="UniProtKB-KW"/>
</dbReference>
<keyword evidence="3" id="KW-1185">Reference proteome</keyword>
<name>A0ABZ0PNS9_9PROT</name>
<dbReference type="SUPFAM" id="SSF51556">
    <property type="entry name" value="Metallo-dependent hydrolases"/>
    <property type="match status" value="1"/>
</dbReference>
<evidence type="ECO:0000259" key="1">
    <source>
        <dbReference type="Pfam" id="PF07969"/>
    </source>
</evidence>
<dbReference type="EMBL" id="CP137852">
    <property type="protein sequence ID" value="WPB86886.1"/>
    <property type="molecule type" value="Genomic_DNA"/>
</dbReference>
<dbReference type="InterPro" id="IPR032466">
    <property type="entry name" value="Metal_Hydrolase"/>
</dbReference>
<dbReference type="PROSITE" id="PS51318">
    <property type="entry name" value="TAT"/>
    <property type="match status" value="1"/>
</dbReference>
<dbReference type="Gene3D" id="3.20.20.140">
    <property type="entry name" value="Metal-dependent hydrolases"/>
    <property type="match status" value="1"/>
</dbReference>
<feature type="domain" description="Amidohydrolase 3" evidence="1">
    <location>
        <begin position="80"/>
        <end position="567"/>
    </location>
</feature>